<gene>
    <name evidence="2" type="ORF">SAMN05216548_11426</name>
</gene>
<accession>A0A1H9MTR3</accession>
<dbReference type="Pfam" id="PF02195">
    <property type="entry name" value="ParB_N"/>
    <property type="match status" value="1"/>
</dbReference>
<dbReference type="GO" id="GO:0045881">
    <property type="term" value="P:positive regulation of sporulation resulting in formation of a cellular spore"/>
    <property type="evidence" value="ECO:0007669"/>
    <property type="project" value="TreeGrafter"/>
</dbReference>
<evidence type="ECO:0000313" key="2">
    <source>
        <dbReference type="EMBL" id="SER26523.1"/>
    </source>
</evidence>
<reference evidence="2 3" key="1">
    <citation type="submission" date="2016-10" db="EMBL/GenBank/DDBJ databases">
        <authorList>
            <person name="de Groot N.N."/>
        </authorList>
    </citation>
    <scope>NUCLEOTIDE SEQUENCE [LARGE SCALE GENOMIC DNA]</scope>
    <source>
        <strain evidence="2 3">A52C2</strain>
    </source>
</reference>
<name>A0A1H9MTR3_9HYPH</name>
<dbReference type="SUPFAM" id="SSF110849">
    <property type="entry name" value="ParB/Sulfiredoxin"/>
    <property type="match status" value="1"/>
</dbReference>
<dbReference type="InterPro" id="IPR003115">
    <property type="entry name" value="ParB_N"/>
</dbReference>
<organism evidence="2 3">
    <name type="scientific">Faunimonas pinastri</name>
    <dbReference type="NCBI Taxonomy" id="1855383"/>
    <lineage>
        <taxon>Bacteria</taxon>
        <taxon>Pseudomonadati</taxon>
        <taxon>Pseudomonadota</taxon>
        <taxon>Alphaproteobacteria</taxon>
        <taxon>Hyphomicrobiales</taxon>
        <taxon>Afifellaceae</taxon>
        <taxon>Faunimonas</taxon>
    </lineage>
</organism>
<protein>
    <submittedName>
        <fullName evidence="2">ParB/RepB/Spo0J family partition protein/type I secretion C-terminal target domain (VC_A0849 subclass)</fullName>
    </submittedName>
</protein>
<dbReference type="GO" id="GO:0005694">
    <property type="term" value="C:chromosome"/>
    <property type="evidence" value="ECO:0007669"/>
    <property type="project" value="TreeGrafter"/>
</dbReference>
<dbReference type="Proteomes" id="UP000199647">
    <property type="component" value="Unassembled WGS sequence"/>
</dbReference>
<dbReference type="PANTHER" id="PTHR33375">
    <property type="entry name" value="CHROMOSOME-PARTITIONING PROTEIN PARB-RELATED"/>
    <property type="match status" value="1"/>
</dbReference>
<dbReference type="Gene3D" id="3.90.1530.10">
    <property type="entry name" value="Conserved hypothetical protein from pyrococcus furiosus pfu- 392566-001, ParB domain"/>
    <property type="match status" value="1"/>
</dbReference>
<dbReference type="SMART" id="SM00470">
    <property type="entry name" value="ParB"/>
    <property type="match status" value="1"/>
</dbReference>
<dbReference type="RefSeq" id="WP_092498460.1">
    <property type="nucleotide sequence ID" value="NZ_FOFG01000014.1"/>
</dbReference>
<evidence type="ECO:0000259" key="1">
    <source>
        <dbReference type="SMART" id="SM00470"/>
    </source>
</evidence>
<sequence length="223" mass="24591">MAEALSLDPALLRANDWNTNFVSPENETKLDEAIKRFGFFKPIIVREVGDDYEILGGEHRWESAQRLGLKEVPVMNLGPIDDQKAKEISLADNARYGADDTLSLADLLKDIGTADDLQQFLPYTDADITSIFSSVDIALDELELDENFDKSAEIEEPPAAKAPKTHTVMRFKVSIGDSERLTALIAQTQKRFGYTSSDDLTNAGDALIHLVMGAEGLEETDEA</sequence>
<proteinExistence type="predicted"/>
<dbReference type="STRING" id="1855383.SAMN05216548_11426"/>
<keyword evidence="3" id="KW-1185">Reference proteome</keyword>
<dbReference type="InterPro" id="IPR036086">
    <property type="entry name" value="ParB/Sulfiredoxin_sf"/>
</dbReference>
<dbReference type="AlphaFoldDB" id="A0A1H9MTR3"/>
<dbReference type="GO" id="GO:0007059">
    <property type="term" value="P:chromosome segregation"/>
    <property type="evidence" value="ECO:0007669"/>
    <property type="project" value="TreeGrafter"/>
</dbReference>
<evidence type="ECO:0000313" key="3">
    <source>
        <dbReference type="Proteomes" id="UP000199647"/>
    </source>
</evidence>
<dbReference type="EMBL" id="FOFG01000014">
    <property type="protein sequence ID" value="SER26523.1"/>
    <property type="molecule type" value="Genomic_DNA"/>
</dbReference>
<dbReference type="OrthoDB" id="9802051at2"/>
<feature type="domain" description="ParB-like N-terminal" evidence="1">
    <location>
        <begin position="5"/>
        <end position="94"/>
    </location>
</feature>
<dbReference type="InterPro" id="IPR050336">
    <property type="entry name" value="Chromosome_partition/occlusion"/>
</dbReference>
<dbReference type="PANTHER" id="PTHR33375:SF1">
    <property type="entry name" value="CHROMOSOME-PARTITIONING PROTEIN PARB-RELATED"/>
    <property type="match status" value="1"/>
</dbReference>